<dbReference type="CDD" id="cd07246">
    <property type="entry name" value="VOC_like"/>
    <property type="match status" value="1"/>
</dbReference>
<dbReference type="PROSITE" id="PS51819">
    <property type="entry name" value="VOC"/>
    <property type="match status" value="1"/>
</dbReference>
<feature type="domain" description="VOC" evidence="1">
    <location>
        <begin position="7"/>
        <end position="131"/>
    </location>
</feature>
<dbReference type="InterPro" id="IPR004360">
    <property type="entry name" value="Glyas_Fos-R_dOase_dom"/>
</dbReference>
<reference evidence="2 3" key="1">
    <citation type="submission" date="2020-07" db="EMBL/GenBank/DDBJ databases">
        <title>Complete genome sequence for Sandaracinobacter sp. M6.</title>
        <authorList>
            <person name="Tang Y."/>
            <person name="Liu Q."/>
            <person name="Guo Z."/>
            <person name="Lei P."/>
            <person name="Huang B."/>
        </authorList>
    </citation>
    <scope>NUCLEOTIDE SEQUENCE [LARGE SCALE GENOMIC DNA]</scope>
    <source>
        <strain evidence="2 3">M6</strain>
    </source>
</reference>
<dbReference type="Gene3D" id="3.30.720.120">
    <property type="match status" value="1"/>
</dbReference>
<dbReference type="PANTHER" id="PTHR34109">
    <property type="entry name" value="BNAUNNG04460D PROTEIN-RELATED"/>
    <property type="match status" value="1"/>
</dbReference>
<dbReference type="EMBL" id="CP059851">
    <property type="protein sequence ID" value="QMW22333.1"/>
    <property type="molecule type" value="Genomic_DNA"/>
</dbReference>
<protein>
    <submittedName>
        <fullName evidence="2">VOC family protein</fullName>
    </submittedName>
</protein>
<dbReference type="Proteomes" id="UP000515292">
    <property type="component" value="Chromosome"/>
</dbReference>
<dbReference type="Gene3D" id="3.30.720.110">
    <property type="match status" value="1"/>
</dbReference>
<dbReference type="KEGG" id="sand:H3309_13375"/>
<dbReference type="InterPro" id="IPR037523">
    <property type="entry name" value="VOC_core"/>
</dbReference>
<evidence type="ECO:0000313" key="3">
    <source>
        <dbReference type="Proteomes" id="UP000515292"/>
    </source>
</evidence>
<sequence length="155" mass="16761">MMDTPFRLPPIVPHLVVNRGGDAIDFYARALGAELMSRLDNGEGLVMNAGLTINGAAVMLNDHFPGMSPPPPQPGHSAVTIHLTVDNADRWFDRAVAAGATPAMPPADMFWGDRYAVVHDPFGHSWAFAHNLHGHQLGHDEINSNFAAFKEGAMQ</sequence>
<proteinExistence type="predicted"/>
<keyword evidence="3" id="KW-1185">Reference proteome</keyword>
<accession>A0A7G5IG41</accession>
<dbReference type="AlphaFoldDB" id="A0A7G5IG41"/>
<dbReference type="RefSeq" id="WP_182295178.1">
    <property type="nucleotide sequence ID" value="NZ_CP059851.1"/>
</dbReference>
<evidence type="ECO:0000259" key="1">
    <source>
        <dbReference type="PROSITE" id="PS51819"/>
    </source>
</evidence>
<dbReference type="InterPro" id="IPR029068">
    <property type="entry name" value="Glyas_Bleomycin-R_OHBP_Dase"/>
</dbReference>
<evidence type="ECO:0000313" key="2">
    <source>
        <dbReference type="EMBL" id="QMW22333.1"/>
    </source>
</evidence>
<organism evidence="2 3">
    <name type="scientific">Sandaracinobacteroides saxicola</name>
    <dbReference type="NCBI Taxonomy" id="2759707"/>
    <lineage>
        <taxon>Bacteria</taxon>
        <taxon>Pseudomonadati</taxon>
        <taxon>Pseudomonadota</taxon>
        <taxon>Alphaproteobacteria</taxon>
        <taxon>Sphingomonadales</taxon>
        <taxon>Sphingosinicellaceae</taxon>
        <taxon>Sandaracinobacteroides</taxon>
    </lineage>
</organism>
<gene>
    <name evidence="2" type="ORF">H3309_13375</name>
</gene>
<dbReference type="PANTHER" id="PTHR34109:SF1">
    <property type="entry name" value="VOC DOMAIN-CONTAINING PROTEIN"/>
    <property type="match status" value="1"/>
</dbReference>
<dbReference type="Pfam" id="PF00903">
    <property type="entry name" value="Glyoxalase"/>
    <property type="match status" value="1"/>
</dbReference>
<name>A0A7G5IG41_9SPHN</name>
<dbReference type="SUPFAM" id="SSF54593">
    <property type="entry name" value="Glyoxalase/Bleomycin resistance protein/Dihydroxybiphenyl dioxygenase"/>
    <property type="match status" value="1"/>
</dbReference>